<name>A0ABU6VQC4_9FABA</name>
<dbReference type="Proteomes" id="UP001341840">
    <property type="component" value="Unassembled WGS sequence"/>
</dbReference>
<dbReference type="EMBL" id="JASCZI010152100">
    <property type="protein sequence ID" value="MED6175401.1"/>
    <property type="molecule type" value="Genomic_DNA"/>
</dbReference>
<evidence type="ECO:0000256" key="1">
    <source>
        <dbReference type="SAM" id="MobiDB-lite"/>
    </source>
</evidence>
<accession>A0ABU6VQC4</accession>
<gene>
    <name evidence="2" type="ORF">PIB30_077997</name>
</gene>
<keyword evidence="3" id="KW-1185">Reference proteome</keyword>
<comment type="caution">
    <text evidence="2">The sequence shown here is derived from an EMBL/GenBank/DDBJ whole genome shotgun (WGS) entry which is preliminary data.</text>
</comment>
<evidence type="ECO:0000313" key="2">
    <source>
        <dbReference type="EMBL" id="MED6175401.1"/>
    </source>
</evidence>
<feature type="region of interest" description="Disordered" evidence="1">
    <location>
        <begin position="1"/>
        <end position="23"/>
    </location>
</feature>
<protein>
    <submittedName>
        <fullName evidence="2">Uncharacterized protein</fullName>
    </submittedName>
</protein>
<feature type="compositionally biased region" description="Polar residues" evidence="1">
    <location>
        <begin position="1"/>
        <end position="12"/>
    </location>
</feature>
<sequence>MTVEANISQGQPQIAEIHGISDKKPIMKMEPKMSQDKDVTPTPSQEDLLTPVTLETLEKLHEETAKKLLSKQAETEKKQLYMQAEARISNILRMQQRFKPLTTLTN</sequence>
<organism evidence="2 3">
    <name type="scientific">Stylosanthes scabra</name>
    <dbReference type="NCBI Taxonomy" id="79078"/>
    <lineage>
        <taxon>Eukaryota</taxon>
        <taxon>Viridiplantae</taxon>
        <taxon>Streptophyta</taxon>
        <taxon>Embryophyta</taxon>
        <taxon>Tracheophyta</taxon>
        <taxon>Spermatophyta</taxon>
        <taxon>Magnoliopsida</taxon>
        <taxon>eudicotyledons</taxon>
        <taxon>Gunneridae</taxon>
        <taxon>Pentapetalae</taxon>
        <taxon>rosids</taxon>
        <taxon>fabids</taxon>
        <taxon>Fabales</taxon>
        <taxon>Fabaceae</taxon>
        <taxon>Papilionoideae</taxon>
        <taxon>50 kb inversion clade</taxon>
        <taxon>dalbergioids sensu lato</taxon>
        <taxon>Dalbergieae</taxon>
        <taxon>Pterocarpus clade</taxon>
        <taxon>Stylosanthes</taxon>
    </lineage>
</organism>
<evidence type="ECO:0000313" key="3">
    <source>
        <dbReference type="Proteomes" id="UP001341840"/>
    </source>
</evidence>
<reference evidence="2 3" key="1">
    <citation type="journal article" date="2023" name="Plants (Basel)">
        <title>Bridging the Gap: Combining Genomics and Transcriptomics Approaches to Understand Stylosanthes scabra, an Orphan Legume from the Brazilian Caatinga.</title>
        <authorList>
            <person name="Ferreira-Neto J.R.C."/>
            <person name="da Silva M.D."/>
            <person name="Binneck E."/>
            <person name="de Melo N.F."/>
            <person name="da Silva R.H."/>
            <person name="de Melo A.L.T.M."/>
            <person name="Pandolfi V."/>
            <person name="Bustamante F.O."/>
            <person name="Brasileiro-Vidal A.C."/>
            <person name="Benko-Iseppon A.M."/>
        </authorList>
    </citation>
    <scope>NUCLEOTIDE SEQUENCE [LARGE SCALE GENOMIC DNA]</scope>
    <source>
        <tissue evidence="2">Leaves</tissue>
    </source>
</reference>
<proteinExistence type="predicted"/>